<dbReference type="InterPro" id="IPR018637">
    <property type="entry name" value="DUF2059"/>
</dbReference>
<evidence type="ECO:0000313" key="2">
    <source>
        <dbReference type="EMBL" id="ABK99791.1"/>
    </source>
</evidence>
<dbReference type="STRING" id="338966.Ppro_2183"/>
<evidence type="ECO:0000259" key="1">
    <source>
        <dbReference type="Pfam" id="PF09832"/>
    </source>
</evidence>
<proteinExistence type="predicted"/>
<dbReference type="Pfam" id="PF09832">
    <property type="entry name" value="DUF2059"/>
    <property type="match status" value="1"/>
</dbReference>
<gene>
    <name evidence="2" type="ordered locus">Ppro_2183</name>
</gene>
<dbReference type="AlphaFoldDB" id="A1AR21"/>
<keyword evidence="3" id="KW-1185">Reference proteome</keyword>
<dbReference type="RefSeq" id="WP_011736052.1">
    <property type="nucleotide sequence ID" value="NC_008609.1"/>
</dbReference>
<accession>A1AR21</accession>
<reference evidence="2 3" key="1">
    <citation type="submission" date="2006-10" db="EMBL/GenBank/DDBJ databases">
        <title>Complete sequence of chromosome of Pelobacter propionicus DSM 2379.</title>
        <authorList>
            <consortium name="US DOE Joint Genome Institute"/>
            <person name="Copeland A."/>
            <person name="Lucas S."/>
            <person name="Lapidus A."/>
            <person name="Barry K."/>
            <person name="Detter J.C."/>
            <person name="Glavina del Rio T."/>
            <person name="Hammon N."/>
            <person name="Israni S."/>
            <person name="Dalin E."/>
            <person name="Tice H."/>
            <person name="Pitluck S."/>
            <person name="Saunders E."/>
            <person name="Brettin T."/>
            <person name="Bruce D."/>
            <person name="Han C."/>
            <person name="Tapia R."/>
            <person name="Schmutz J."/>
            <person name="Larimer F."/>
            <person name="Land M."/>
            <person name="Hauser L."/>
            <person name="Kyrpides N."/>
            <person name="Kim E."/>
            <person name="Lovley D."/>
            <person name="Richardson P."/>
        </authorList>
    </citation>
    <scope>NUCLEOTIDE SEQUENCE [LARGE SCALE GENOMIC DNA]</scope>
    <source>
        <strain evidence="3">DSM 2379 / NBRC 103807 / OttBd1</strain>
    </source>
</reference>
<evidence type="ECO:0000313" key="3">
    <source>
        <dbReference type="Proteomes" id="UP000006732"/>
    </source>
</evidence>
<protein>
    <recommendedName>
        <fullName evidence="1">DUF2059 domain-containing protein</fullName>
    </recommendedName>
</protein>
<dbReference type="eggNOG" id="ENOG5033F44">
    <property type="taxonomic scope" value="Bacteria"/>
</dbReference>
<dbReference type="KEGG" id="ppd:Ppro_2183"/>
<sequence length="341" mass="37788">MRQTIFITLFLAIALTTPAFGTVTVFFRDGSREIGDSAWLEGSMVYLSRSETLYEFPVDEVLLEETQKGSRIGNYAERSLPDSRARKTAGARSHDLVERLMKGAGFDRQIDLFIQQFETGVRSSAANGELAGIFDRALAAFDPERAKRKIRAYYRSHLDSATMERVLAWSQTPLGVKIAAAQESSGAMSPEMAQQVLMDLERNPPSARRWALIGELDKAGRATETAQQVIVDAIGGVAGAIPGGTADRKAARREILRKIQSKKHELAPLLRKQIQAGLANSYRDLSDGELRDYTTFLRSEPARKFSRATMGALGEMTRDMSASMMRQMVKVVGQKRGREGY</sequence>
<dbReference type="HOGENOM" id="CLU_813419_0_0_7"/>
<dbReference type="EMBL" id="CP000482">
    <property type="protein sequence ID" value="ABK99791.1"/>
    <property type="molecule type" value="Genomic_DNA"/>
</dbReference>
<dbReference type="Proteomes" id="UP000006732">
    <property type="component" value="Chromosome"/>
</dbReference>
<name>A1AR21_PELPD</name>
<feature type="domain" description="DUF2059" evidence="1">
    <location>
        <begin position="144"/>
        <end position="200"/>
    </location>
</feature>
<organism evidence="2 3">
    <name type="scientific">Pelobacter propionicus (strain DSM 2379 / NBRC 103807 / OttBd1)</name>
    <dbReference type="NCBI Taxonomy" id="338966"/>
    <lineage>
        <taxon>Bacteria</taxon>
        <taxon>Pseudomonadati</taxon>
        <taxon>Thermodesulfobacteriota</taxon>
        <taxon>Desulfuromonadia</taxon>
        <taxon>Desulfuromonadales</taxon>
        <taxon>Desulfuromonadaceae</taxon>
        <taxon>Pelobacter</taxon>
    </lineage>
</organism>